<gene>
    <name evidence="2" type="ORF">VW23_019125</name>
</gene>
<protein>
    <recommendedName>
        <fullName evidence="4">BrnA antitoxin family protein</fullName>
    </recommendedName>
</protein>
<dbReference type="InterPro" id="IPR025528">
    <property type="entry name" value="BrnA_antitoxin"/>
</dbReference>
<keyword evidence="3" id="KW-1185">Reference proteome</keyword>
<reference evidence="2 3" key="1">
    <citation type="journal article" date="2015" name="Genome Announc.">
        <title>Genome Assemblies of Three Soil-Associated Devosia species: D. insulae, D. limi, and D. soli.</title>
        <authorList>
            <person name="Hassan Y.I."/>
            <person name="Lepp D."/>
            <person name="Zhou T."/>
        </authorList>
    </citation>
    <scope>NUCLEOTIDE SEQUENCE [LARGE SCALE GENOMIC DNA]</scope>
    <source>
        <strain evidence="2 3">DS-56</strain>
    </source>
</reference>
<dbReference type="Proteomes" id="UP000095463">
    <property type="component" value="Unassembled WGS sequence"/>
</dbReference>
<dbReference type="AlphaFoldDB" id="A0A1E5XQG4"/>
<evidence type="ECO:0000313" key="3">
    <source>
        <dbReference type="Proteomes" id="UP000095463"/>
    </source>
</evidence>
<proteinExistence type="predicted"/>
<name>A0A1E5XQG4_9HYPH</name>
<dbReference type="Pfam" id="PF14384">
    <property type="entry name" value="BrnA_antitoxin"/>
    <property type="match status" value="1"/>
</dbReference>
<accession>A0A1E5XQG4</accession>
<evidence type="ECO:0008006" key="4">
    <source>
        <dbReference type="Google" id="ProtNLM"/>
    </source>
</evidence>
<evidence type="ECO:0000256" key="1">
    <source>
        <dbReference type="SAM" id="MobiDB-lite"/>
    </source>
</evidence>
<comment type="caution">
    <text evidence="2">The sequence shown here is derived from an EMBL/GenBank/DDBJ whole genome shotgun (WGS) entry which is preliminary data.</text>
</comment>
<dbReference type="RefSeq" id="WP_069909941.1">
    <property type="nucleotide sequence ID" value="NZ_LAJE02000182.1"/>
</dbReference>
<organism evidence="2 3">
    <name type="scientific">Devosia insulae DS-56</name>
    <dbReference type="NCBI Taxonomy" id="1116389"/>
    <lineage>
        <taxon>Bacteria</taxon>
        <taxon>Pseudomonadati</taxon>
        <taxon>Pseudomonadota</taxon>
        <taxon>Alphaproteobacteria</taxon>
        <taxon>Hyphomicrobiales</taxon>
        <taxon>Devosiaceae</taxon>
        <taxon>Devosia</taxon>
    </lineage>
</organism>
<sequence length="100" mass="11254">MTKFTSKRPLTDAEEAEVQRMIASDPDNPEATDDQIAQKKPFAEAFPALAEAIKRGRGRPRLDNAKEAVTLRLDPDVIERFKARGDDWRTRMAEIIKAAS</sequence>
<dbReference type="EMBL" id="LAJE02000182">
    <property type="protein sequence ID" value="OEO30852.1"/>
    <property type="molecule type" value="Genomic_DNA"/>
</dbReference>
<feature type="region of interest" description="Disordered" evidence="1">
    <location>
        <begin position="1"/>
        <end position="34"/>
    </location>
</feature>
<dbReference type="OrthoDB" id="361944at2"/>
<evidence type="ECO:0000313" key="2">
    <source>
        <dbReference type="EMBL" id="OEO30852.1"/>
    </source>
</evidence>